<protein>
    <submittedName>
        <fullName evidence="2">Uncharacterized protein</fullName>
    </submittedName>
</protein>
<name>A0A852UVR6_9ACTN</name>
<comment type="caution">
    <text evidence="2">The sequence shown here is derived from an EMBL/GenBank/DDBJ whole genome shotgun (WGS) entry which is preliminary data.</text>
</comment>
<accession>A0A852UVR6</accession>
<organism evidence="2 3">
    <name type="scientific">Streptosporangium sandarakinum</name>
    <dbReference type="NCBI Taxonomy" id="1260955"/>
    <lineage>
        <taxon>Bacteria</taxon>
        <taxon>Bacillati</taxon>
        <taxon>Actinomycetota</taxon>
        <taxon>Actinomycetes</taxon>
        <taxon>Streptosporangiales</taxon>
        <taxon>Streptosporangiaceae</taxon>
        <taxon>Streptosporangium</taxon>
    </lineage>
</organism>
<evidence type="ECO:0000313" key="2">
    <source>
        <dbReference type="EMBL" id="NYF40309.1"/>
    </source>
</evidence>
<feature type="transmembrane region" description="Helical" evidence="1">
    <location>
        <begin position="42"/>
        <end position="64"/>
    </location>
</feature>
<proteinExistence type="predicted"/>
<evidence type="ECO:0000313" key="3">
    <source>
        <dbReference type="Proteomes" id="UP000576393"/>
    </source>
</evidence>
<dbReference type="AlphaFoldDB" id="A0A852UVR6"/>
<dbReference type="Proteomes" id="UP000576393">
    <property type="component" value="Unassembled WGS sequence"/>
</dbReference>
<keyword evidence="1" id="KW-1133">Transmembrane helix</keyword>
<keyword evidence="1" id="KW-0812">Transmembrane</keyword>
<reference evidence="2 3" key="1">
    <citation type="submission" date="2020-07" db="EMBL/GenBank/DDBJ databases">
        <title>Sequencing the genomes of 1000 actinobacteria strains.</title>
        <authorList>
            <person name="Klenk H.-P."/>
        </authorList>
    </citation>
    <scope>NUCLEOTIDE SEQUENCE [LARGE SCALE GENOMIC DNA]</scope>
    <source>
        <strain evidence="2 3">DSM 45763</strain>
    </source>
</reference>
<keyword evidence="1" id="KW-0472">Membrane</keyword>
<dbReference type="RefSeq" id="WP_179819949.1">
    <property type="nucleotide sequence ID" value="NZ_JACCCO010000001.1"/>
</dbReference>
<sequence length="119" mass="13144">MNSAIGSADAVRDEVFSPVEAGEGLRGALHRLGIPADVIDGYGLAVVSVWAGLVVWSDGLRFWWQTGGWDERRRRAVYAWHSAMEPDRAARRVAFRYAELVRQRPLPQALGQAGDATPR</sequence>
<dbReference type="EMBL" id="JACCCO010000001">
    <property type="protein sequence ID" value="NYF40309.1"/>
    <property type="molecule type" value="Genomic_DNA"/>
</dbReference>
<evidence type="ECO:0000256" key="1">
    <source>
        <dbReference type="SAM" id="Phobius"/>
    </source>
</evidence>
<keyword evidence="3" id="KW-1185">Reference proteome</keyword>
<gene>
    <name evidence="2" type="ORF">HDA43_002468</name>
</gene>